<evidence type="ECO:0000256" key="1">
    <source>
        <dbReference type="ARBA" id="ARBA00022649"/>
    </source>
</evidence>
<comment type="caution">
    <text evidence="3">The sequence shown here is derived from an EMBL/GenBank/DDBJ whole genome shotgun (WGS) entry which is preliminary data.</text>
</comment>
<keyword evidence="4" id="KW-1185">Reference proteome</keyword>
<proteinExistence type="predicted"/>
<dbReference type="OrthoDB" id="7191115at2"/>
<evidence type="ECO:0000313" key="3">
    <source>
        <dbReference type="EMBL" id="KAA0594108.1"/>
    </source>
</evidence>
<dbReference type="EMBL" id="VTTN01000009">
    <property type="protein sequence ID" value="KAA0594108.1"/>
    <property type="molecule type" value="Genomic_DNA"/>
</dbReference>
<keyword evidence="1" id="KW-1277">Toxin-antitoxin system</keyword>
<reference evidence="3 4" key="1">
    <citation type="submission" date="2019-08" db="EMBL/GenBank/DDBJ databases">
        <authorList>
            <person name="Grouzdev D."/>
            <person name="Tikhonova E."/>
            <person name="Kravchenko I."/>
        </authorList>
    </citation>
    <scope>NUCLEOTIDE SEQUENCE [LARGE SCALE GENOMIC DNA]</scope>
    <source>
        <strain evidence="3 4">59b</strain>
    </source>
</reference>
<organism evidence="3 4">
    <name type="scientific">Azospirillum lipoferum</name>
    <dbReference type="NCBI Taxonomy" id="193"/>
    <lineage>
        <taxon>Bacteria</taxon>
        <taxon>Pseudomonadati</taxon>
        <taxon>Pseudomonadota</taxon>
        <taxon>Alphaproteobacteria</taxon>
        <taxon>Rhodospirillales</taxon>
        <taxon>Azospirillaceae</taxon>
        <taxon>Azospirillum</taxon>
    </lineage>
</organism>
<dbReference type="InterPro" id="IPR009956">
    <property type="entry name" value="Post-segregation_anti-tox_CcdA"/>
</dbReference>
<name>A0A5A9GHZ4_AZOLI</name>
<evidence type="ECO:0000313" key="4">
    <source>
        <dbReference type="Proteomes" id="UP000324927"/>
    </source>
</evidence>
<sequence>MSSKDRHDPSASEACTHRERARMTEAEKQRWTEENRGAFKAYDELVDKYGLFGNGKRLF</sequence>
<gene>
    <name evidence="3" type="ORF">FZ942_22045</name>
</gene>
<accession>A0A5A9GHZ4</accession>
<dbReference type="AlphaFoldDB" id="A0A5A9GHZ4"/>
<feature type="region of interest" description="Disordered" evidence="2">
    <location>
        <begin position="1"/>
        <end position="29"/>
    </location>
</feature>
<protein>
    <submittedName>
        <fullName evidence="3">Uncharacterized protein</fullName>
    </submittedName>
</protein>
<dbReference type="Pfam" id="PF07362">
    <property type="entry name" value="CcdA"/>
    <property type="match status" value="1"/>
</dbReference>
<dbReference type="RefSeq" id="WP_149233227.1">
    <property type="nucleotide sequence ID" value="NZ_JALJXJ010000009.1"/>
</dbReference>
<evidence type="ECO:0000256" key="2">
    <source>
        <dbReference type="SAM" id="MobiDB-lite"/>
    </source>
</evidence>
<dbReference type="Proteomes" id="UP000324927">
    <property type="component" value="Unassembled WGS sequence"/>
</dbReference>